<dbReference type="AlphaFoldDB" id="A0A9P4MWT5"/>
<evidence type="ECO:0000313" key="2">
    <source>
        <dbReference type="Proteomes" id="UP000800093"/>
    </source>
</evidence>
<comment type="caution">
    <text evidence="1">The sequence shown here is derived from an EMBL/GenBank/DDBJ whole genome shotgun (WGS) entry which is preliminary data.</text>
</comment>
<protein>
    <submittedName>
        <fullName evidence="1">Uncharacterized protein</fullName>
    </submittedName>
</protein>
<sequence>MRIKMIGTLLPLYFLIKPEGRNNRSLRDEARLYEALDRLQIAVARFWQLLLPFPHEDFSPIYPLESMCLLPNGHIRLRYNAFEHHLERRLKRWIRPLPYTK</sequence>
<proteinExistence type="predicted"/>
<accession>A0A9P4MWT5</accession>
<gene>
    <name evidence="1" type="ORF">CC78DRAFT_589510</name>
</gene>
<evidence type="ECO:0000313" key="1">
    <source>
        <dbReference type="EMBL" id="KAF2260535.1"/>
    </source>
</evidence>
<dbReference type="EMBL" id="ML986678">
    <property type="protein sequence ID" value="KAF2260535.1"/>
    <property type="molecule type" value="Genomic_DNA"/>
</dbReference>
<name>A0A9P4MWT5_9PLEO</name>
<keyword evidence="2" id="KW-1185">Reference proteome</keyword>
<reference evidence="2" key="1">
    <citation type="journal article" date="2020" name="Stud. Mycol.">
        <title>101 Dothideomycetes genomes: A test case for predicting lifestyles and emergence of pathogens.</title>
        <authorList>
            <person name="Haridas S."/>
            <person name="Albert R."/>
            <person name="Binder M."/>
            <person name="Bloem J."/>
            <person name="LaButti K."/>
            <person name="Salamov A."/>
            <person name="Andreopoulos B."/>
            <person name="Baker S."/>
            <person name="Barry K."/>
            <person name="Bills G."/>
            <person name="Bluhm B."/>
            <person name="Cannon C."/>
            <person name="Castanera R."/>
            <person name="Culley D."/>
            <person name="Daum C."/>
            <person name="Ezra D."/>
            <person name="Gonzalez J."/>
            <person name="Henrissat B."/>
            <person name="Kuo A."/>
            <person name="Liang C."/>
            <person name="Lipzen A."/>
            <person name="Lutzoni F."/>
            <person name="Magnuson J."/>
            <person name="Mondo S."/>
            <person name="Nolan M."/>
            <person name="Ohm R."/>
            <person name="Pangilinan J."/>
            <person name="Park H.-J."/>
            <person name="Ramirez L."/>
            <person name="Alfaro M."/>
            <person name="Sun H."/>
            <person name="Tritt A."/>
            <person name="Yoshinaga Y."/>
            <person name="Zwiers L.-H."/>
            <person name="Turgeon B."/>
            <person name="Goodwin S."/>
            <person name="Spatafora J."/>
            <person name="Crous P."/>
            <person name="Grigoriev I."/>
        </authorList>
    </citation>
    <scope>NUCLEOTIDE SEQUENCE [LARGE SCALE GENOMIC DNA]</scope>
    <source>
        <strain evidence="2">CBS 304.66</strain>
    </source>
</reference>
<organism evidence="1 2">
    <name type="scientific">Lojkania enalia</name>
    <dbReference type="NCBI Taxonomy" id="147567"/>
    <lineage>
        <taxon>Eukaryota</taxon>
        <taxon>Fungi</taxon>
        <taxon>Dikarya</taxon>
        <taxon>Ascomycota</taxon>
        <taxon>Pezizomycotina</taxon>
        <taxon>Dothideomycetes</taxon>
        <taxon>Pleosporomycetidae</taxon>
        <taxon>Pleosporales</taxon>
        <taxon>Pleosporales incertae sedis</taxon>
        <taxon>Lojkania</taxon>
    </lineage>
</organism>
<dbReference type="Proteomes" id="UP000800093">
    <property type="component" value="Unassembled WGS sequence"/>
</dbReference>